<name>A0A9D2UGY1_9BACT</name>
<proteinExistence type="predicted"/>
<organism evidence="1 2">
    <name type="scientific">Candidatus Avibacteroides avistercoris</name>
    <dbReference type="NCBI Taxonomy" id="2840690"/>
    <lineage>
        <taxon>Bacteria</taxon>
        <taxon>Pseudomonadati</taxon>
        <taxon>Bacteroidota</taxon>
        <taxon>Bacteroidia</taxon>
        <taxon>Bacteroidales</taxon>
        <taxon>Bacteroidaceae</taxon>
        <taxon>Bacteroidaceae incertae sedis</taxon>
        <taxon>Candidatus Avibacteroides</taxon>
    </lineage>
</organism>
<evidence type="ECO:0000313" key="2">
    <source>
        <dbReference type="Proteomes" id="UP000787625"/>
    </source>
</evidence>
<comment type="caution">
    <text evidence="1">The sequence shown here is derived from an EMBL/GenBank/DDBJ whole genome shotgun (WGS) entry which is preliminary data.</text>
</comment>
<protein>
    <submittedName>
        <fullName evidence="1">Uncharacterized protein</fullName>
    </submittedName>
</protein>
<dbReference type="Proteomes" id="UP000787625">
    <property type="component" value="Unassembled WGS sequence"/>
</dbReference>
<dbReference type="EMBL" id="DWUP01000020">
    <property type="protein sequence ID" value="HJD52315.1"/>
    <property type="molecule type" value="Genomic_DNA"/>
</dbReference>
<accession>A0A9D2UGY1</accession>
<reference evidence="1" key="2">
    <citation type="submission" date="2021-04" db="EMBL/GenBank/DDBJ databases">
        <authorList>
            <person name="Gilroy R."/>
        </authorList>
    </citation>
    <scope>NUCLEOTIDE SEQUENCE</scope>
    <source>
        <strain evidence="1">MalCec1-1739</strain>
    </source>
</reference>
<gene>
    <name evidence="1" type="ORF">IAA93_01100</name>
</gene>
<reference evidence="1" key="1">
    <citation type="journal article" date="2021" name="PeerJ">
        <title>Extensive microbial diversity within the chicken gut microbiome revealed by metagenomics and culture.</title>
        <authorList>
            <person name="Gilroy R."/>
            <person name="Ravi A."/>
            <person name="Getino M."/>
            <person name="Pursley I."/>
            <person name="Horton D.L."/>
            <person name="Alikhan N.F."/>
            <person name="Baker D."/>
            <person name="Gharbi K."/>
            <person name="Hall N."/>
            <person name="Watson M."/>
            <person name="Adriaenssens E.M."/>
            <person name="Foster-Nyarko E."/>
            <person name="Jarju S."/>
            <person name="Secka A."/>
            <person name="Antonio M."/>
            <person name="Oren A."/>
            <person name="Chaudhuri R.R."/>
            <person name="La Ragione R."/>
            <person name="Hildebrand F."/>
            <person name="Pallen M.J."/>
        </authorList>
    </citation>
    <scope>NUCLEOTIDE SEQUENCE</scope>
    <source>
        <strain evidence="1">MalCec1-1739</strain>
    </source>
</reference>
<dbReference type="AlphaFoldDB" id="A0A9D2UGY1"/>
<sequence length="45" mass="5135">MYKLIFPNGSEQTFKSWMELERAAQLLGGRPKQISGTTYAFVPNK</sequence>
<evidence type="ECO:0000313" key="1">
    <source>
        <dbReference type="EMBL" id="HJD52315.1"/>
    </source>
</evidence>